<proteinExistence type="predicted"/>
<dbReference type="VEuPathDB" id="TriTrypDB:LDHU3_31.2980"/>
<dbReference type="VEuPathDB" id="TriTrypDB:LDHU3_31.2960"/>
<accession>A0A504X129</accession>
<feature type="compositionally biased region" description="Low complexity" evidence="1">
    <location>
        <begin position="63"/>
        <end position="77"/>
    </location>
</feature>
<name>A0A504X129_LEIDO</name>
<feature type="compositionally biased region" description="Basic and acidic residues" evidence="1">
    <location>
        <begin position="1787"/>
        <end position="1800"/>
    </location>
</feature>
<dbReference type="InterPro" id="IPR011990">
    <property type="entry name" value="TPR-like_helical_dom_sf"/>
</dbReference>
<feature type="region of interest" description="Disordered" evidence="1">
    <location>
        <begin position="614"/>
        <end position="643"/>
    </location>
</feature>
<feature type="compositionally biased region" description="Polar residues" evidence="1">
    <location>
        <begin position="79"/>
        <end position="100"/>
    </location>
</feature>
<comment type="caution">
    <text evidence="2">The sequence shown here is derived from an EMBL/GenBank/DDBJ whole genome shotgun (WGS) entry which is preliminary data.</text>
</comment>
<feature type="region of interest" description="Disordered" evidence="1">
    <location>
        <begin position="749"/>
        <end position="788"/>
    </location>
</feature>
<dbReference type="VEuPathDB" id="TriTrypDB:LdCL_310024500"/>
<feature type="region of interest" description="Disordered" evidence="1">
    <location>
        <begin position="2055"/>
        <end position="2075"/>
    </location>
</feature>
<organism evidence="2 3">
    <name type="scientific">Leishmania donovani</name>
    <dbReference type="NCBI Taxonomy" id="5661"/>
    <lineage>
        <taxon>Eukaryota</taxon>
        <taxon>Discoba</taxon>
        <taxon>Euglenozoa</taxon>
        <taxon>Kinetoplastea</taxon>
        <taxon>Metakinetoplastina</taxon>
        <taxon>Trypanosomatida</taxon>
        <taxon>Trypanosomatidae</taxon>
        <taxon>Leishmaniinae</taxon>
        <taxon>Leishmania</taxon>
    </lineage>
</organism>
<feature type="region of interest" description="Disordered" evidence="1">
    <location>
        <begin position="247"/>
        <end position="332"/>
    </location>
</feature>
<gene>
    <name evidence="2" type="ORF">CGC21_11385</name>
</gene>
<feature type="compositionally biased region" description="Polar residues" evidence="1">
    <location>
        <begin position="1568"/>
        <end position="1583"/>
    </location>
</feature>
<dbReference type="VEuPathDB" id="TriTrypDB:LdBPK_311710.1"/>
<dbReference type="InterPro" id="IPR016024">
    <property type="entry name" value="ARM-type_fold"/>
</dbReference>
<feature type="compositionally biased region" description="Low complexity" evidence="1">
    <location>
        <begin position="614"/>
        <end position="625"/>
    </location>
</feature>
<feature type="compositionally biased region" description="Basic residues" evidence="1">
    <location>
        <begin position="120"/>
        <end position="131"/>
    </location>
</feature>
<feature type="region of interest" description="Disordered" evidence="1">
    <location>
        <begin position="1768"/>
        <end position="1800"/>
    </location>
</feature>
<dbReference type="VEuPathDB" id="TriTrypDB:LdBPK_311730.1"/>
<evidence type="ECO:0000313" key="2">
    <source>
        <dbReference type="EMBL" id="TPP42592.1"/>
    </source>
</evidence>
<feature type="region of interest" description="Disordered" evidence="1">
    <location>
        <begin position="1"/>
        <end position="131"/>
    </location>
</feature>
<dbReference type="SUPFAM" id="SSF48371">
    <property type="entry name" value="ARM repeat"/>
    <property type="match status" value="1"/>
</dbReference>
<reference evidence="3" key="1">
    <citation type="submission" date="2019-02" db="EMBL/GenBank/DDBJ databases">
        <title>FDA dAtabase for Regulatory Grade micrObial Sequences (FDA-ARGOS): Supporting development and validation of Infectious Disease Dx tests.</title>
        <authorList>
            <person name="Duncan R."/>
            <person name="Fisher C."/>
            <person name="Tallon L."/>
            <person name="Sadzewicz L."/>
            <person name="Sengamalay N."/>
            <person name="Ott S."/>
            <person name="Godinez A."/>
            <person name="Nagaraj S."/>
            <person name="Vavikolanu K."/>
            <person name="Nadendla S."/>
            <person name="Aluvathingal J."/>
            <person name="Sichtig H."/>
        </authorList>
    </citation>
    <scope>NUCLEOTIDE SEQUENCE [LARGE SCALE GENOMIC DNA]</scope>
    <source>
        <strain evidence="3">FDAARGOS_361</strain>
    </source>
</reference>
<dbReference type="Gene3D" id="1.25.40.10">
    <property type="entry name" value="Tetratricopeptide repeat domain"/>
    <property type="match status" value="1"/>
</dbReference>
<sequence length="2729" mass="292511">MQIESSSATAASSLEGRRRRLVVSTPAPPSNPCAGSTMSALPPTPATLRSNPVAAPATSRFETTSPTSTSKPTSASANGECSTRSSPGTRSRATVASRGSTLVVVPPNTSVSQLGTSTKRSSRRKLPLKRKGTARTYKPVPLTAVGIGALISSHTPLTSSPVLSSGTSRSPRVLISPGVRERASRTRANCTSSLPLSSTATSVPCALYDLHHALQHRLVEDLGWSLHWYLDTETEIKQLEVFKELEEKTKHPSHKKKDKPTAAAAEGRANEAATGDGKPKSAAASPRVSLTVDQQDSSAPGGSLKGNTSSLTSPRHSDPNTPQRHHRIDVDGRELPFLAQKPKLGVTTNRFDCCMCQDLSAEAHFAASQAPRSKLSRSPFEYRLASLQRWLRKRSVESDKDGLLASCLSLETQRYLAYLGFADCWTSLFVTAGLPMVMPVAASCPSSPREASPRLPTTLSGAASRLGSVPLSFYVLPALCRWKCVTPFRRDRMLRESVMHPFPLPEVFLRDCRGASLAQLQSRAEASKVQAASADVSHSLSSLTFFTIQQRSALTERRRPSMWRNQTASLGEFCACDVYLVAAAGRGARDGAAAADTIASVWGYVKREDVDSRALSLPSSPSSAAQKCKDGREGSTTTTTSAKSPSGELFYIASSLENYLRLGLVFGWVYGWQMCFSSAGPPPNSVLWLRLVNRSAGLRTPDPLALSDPISTLDSTVALTGQIVNRNASSSRSCPGVLSITSVVHESAPGLSDRETASAARSRVASSSSSPRTRHIRRQSHEKDPVVSSATVLRYLEKRNSPYVSTLRKRVMPRHTGTHGAIEDPNSAYQSDDQRRAATDLRAEETRSIERDGYDPALVVHVDSRRRQVRLNDVQRELIWKARQKQYHDMLQRMVACLQSHRSPIEKCQTIYGLHDEVIERHLRLRADTYEDIFHTLYSVGVRRGGGAGQPGKASLGSSAQLVSGGAGWENCCGQEGSLWGSGGALPAELTTPSAASSTVLSPHGMEKVWEMYRYLVDSGTDPTPRILQYVMGLLEHASVSLATARSHTTADASGTPTTHGRHRARCTGLILVEAKAHSLMMDADRFHLTPTEYTVNSYIAICEACDVMHLAVARVTDYQTRQERQASPGMYARLLTGLVRCGHYTDAMAVVTTMQNVSMTTYLVNAVLQAARHSRDPASVFAFYRSLFFAPSNPLRVSGDGDHERGGGAGKAPRPWRISATSRSATGLAPSLVTFSIMAEVMLQTQDYTELTFVIAEMQHYGVKGNGLLLNKLLKMMHRAGRPRSEVRALQSAMDAKQEQLHRFLESFTNPDPLVQASNLEQLQALSDYPSALVSTLAIVCDAAASVTVRLSATTVARQLLRCSDRLPLYLSAAGDDPATAAQSIAEALFDAALGGSSSLSSATTAAPLQRATANLIACLLSGLAHTSLASTATAVWSRIISSLLQRTDPATLIVNHAFQGGRWHTAQLGALCAALLRAICEAPLSTSKVLRERLGSQAAECLTLCSLFTQLLQLLEKQMETEQAASGAAARFNALWLEETLTAFQACMESGLLPCAPSDFLRAPASDQSVTSPGADSSSTGLGEGPSMQALRAVGTAVRNVQIGAQDLLLRHVLGHLELLDGQRADGAFLREVVVSAAPFVAVGMRYMADAVALDAVHPLHDAFHATATPLLAKFCHAACLAELQYDGAGESDSVHAAVLACINYVTEWMNTECAHLRAPSSRLAAFSAHPSTMTAPTEGYVSCLYSMLVDAATLPTSVADALEEHTTHQPDSAAGFLVKSATGRRREPRGSHTKKTYDEWASVAAEPAEATRNASAVVIPASCDKQDDTLIADALEVALPDNGTLRQAVAWCAAGLSCKQAWMMAVAPLVVRPATISPLASLAVACAAESALFVNNEFLDGILADDEVSASLAAATPELLDQNLAAQVQSVLSLLGPPTQDGFGTRAPFFVRMQAVRYLGRLVVDLLDAWQHTSSADHVTRSRSGIEERAHTVMLAVGGLEKLLGLVLGRLTTEVSKAAQVECVKTLNSALTSYLKVMEQLMRSAVNGGAASDLEEESLGSTSGSSGDMDAGDEGGDAARHLLLSDRCERARAFFQSFGATTGLCAVVEVLRVVSSYLPSFQWSVRQAVYHLFSEALPSLWRTAPLVDSLSASQADGTHSVASYSARFVTAQVLEALAQHYATLLSGSSLSENASPMLEMATLLTSMADVTSAMDGGALEMVVPWILQVAHHMLDLYAHYLTRRAHSNNLPTADSASGVVDMTDMCMVSLDLVSCVCDGVIDRDALLEQQLRPKEDGDAFGTMDARVMALATSMLLPPAASGIGYDGAPSSCSGAEALPNRCMALLAACQSLADHPSHVSTRPNTVTADGAEDEAFCLSDEFGDVRRACFAIVYDCVFLAAYRSSLFRPLDVAVAPDTGLVSSPRCLSDSLGRDLLALCMREVLPSSTPLSVTRSAEYAAHFRFVSAHNAAASDAWLCLGSLLSLWDQQHWQTRRSAARGAQPTCEGERGPRSVFHIRGLESTAELHSHCLHTLNYLLALLQDTRATVMSNMRLNMITAACGLAVLLCDSGRSHTDSGALAPVCPLPFATISATFSEAASTRIQEYAPNASGGDLSGISEAAHVLWCLGRLWQEAVQPLPQDALCSFLRSHGRETTKTILWWTRCVFGAKKRLPPAEPPASASALFWGSLLELWRPVARELVQAAKGKALSLTQAQLSELGQLERL</sequence>
<feature type="compositionally biased region" description="Low complexity" evidence="1">
    <location>
        <begin position="261"/>
        <end position="275"/>
    </location>
</feature>
<evidence type="ECO:0000256" key="1">
    <source>
        <dbReference type="SAM" id="MobiDB-lite"/>
    </source>
</evidence>
<feature type="compositionally biased region" description="Low complexity" evidence="1">
    <location>
        <begin position="1"/>
        <end position="13"/>
    </location>
</feature>
<feature type="region of interest" description="Disordered" evidence="1">
    <location>
        <begin position="1566"/>
        <end position="1586"/>
    </location>
</feature>
<evidence type="ECO:0000313" key="3">
    <source>
        <dbReference type="Proteomes" id="UP000318447"/>
    </source>
</evidence>
<feature type="region of interest" description="Disordered" evidence="1">
    <location>
        <begin position="813"/>
        <end position="838"/>
    </location>
</feature>
<protein>
    <submittedName>
        <fullName evidence="2">Uncharacterized protein</fullName>
    </submittedName>
</protein>
<feature type="compositionally biased region" description="Low complexity" evidence="1">
    <location>
        <begin position="2062"/>
        <end position="2072"/>
    </location>
</feature>
<dbReference type="EMBL" id="RHLC01000006">
    <property type="protein sequence ID" value="TPP42592.1"/>
    <property type="molecule type" value="Genomic_DNA"/>
</dbReference>
<dbReference type="VEuPathDB" id="TriTrypDB:LdCL_310024300"/>
<feature type="compositionally biased region" description="Low complexity" evidence="1">
    <location>
        <begin position="757"/>
        <end position="771"/>
    </location>
</feature>
<dbReference type="Proteomes" id="UP000318447">
    <property type="component" value="Unassembled WGS sequence"/>
</dbReference>
<feature type="compositionally biased region" description="Polar residues" evidence="1">
    <location>
        <begin position="291"/>
        <end position="322"/>
    </location>
</feature>